<comment type="similarity">
    <text evidence="1">Belongs to the AHA1 family.</text>
</comment>
<dbReference type="RefSeq" id="WP_158767183.1">
    <property type="nucleotide sequence ID" value="NZ_CP047045.1"/>
</dbReference>
<organism evidence="3 4">
    <name type="scientific">Terricaulis silvestris</name>
    <dbReference type="NCBI Taxonomy" id="2686094"/>
    <lineage>
        <taxon>Bacteria</taxon>
        <taxon>Pseudomonadati</taxon>
        <taxon>Pseudomonadota</taxon>
        <taxon>Alphaproteobacteria</taxon>
        <taxon>Caulobacterales</taxon>
        <taxon>Caulobacteraceae</taxon>
        <taxon>Terricaulis</taxon>
    </lineage>
</organism>
<reference evidence="4" key="1">
    <citation type="submission" date="2019-12" db="EMBL/GenBank/DDBJ databases">
        <title>Complete genome of Terracaulis silvestris 0127_4.</title>
        <authorList>
            <person name="Vieira S."/>
            <person name="Riedel T."/>
            <person name="Sproer C."/>
            <person name="Pascual J."/>
            <person name="Boedeker C."/>
            <person name="Overmann J."/>
        </authorList>
    </citation>
    <scope>NUCLEOTIDE SEQUENCE [LARGE SCALE GENOMIC DNA]</scope>
    <source>
        <strain evidence="4">0127_4</strain>
    </source>
</reference>
<dbReference type="SUPFAM" id="SSF55961">
    <property type="entry name" value="Bet v1-like"/>
    <property type="match status" value="1"/>
</dbReference>
<dbReference type="AlphaFoldDB" id="A0A6I6MXM8"/>
<dbReference type="Pfam" id="PF08327">
    <property type="entry name" value="AHSA1"/>
    <property type="match status" value="1"/>
</dbReference>
<dbReference type="EMBL" id="CP047045">
    <property type="protein sequence ID" value="QGZ96392.1"/>
    <property type="molecule type" value="Genomic_DNA"/>
</dbReference>
<proteinExistence type="inferred from homology"/>
<gene>
    <name evidence="3" type="ORF">DSM104635_03251</name>
</gene>
<dbReference type="KEGG" id="tsv:DSM104635_03251"/>
<evidence type="ECO:0000259" key="2">
    <source>
        <dbReference type="Pfam" id="PF08327"/>
    </source>
</evidence>
<evidence type="ECO:0000256" key="1">
    <source>
        <dbReference type="ARBA" id="ARBA00006817"/>
    </source>
</evidence>
<keyword evidence="4" id="KW-1185">Reference proteome</keyword>
<evidence type="ECO:0000313" key="3">
    <source>
        <dbReference type="EMBL" id="QGZ96392.1"/>
    </source>
</evidence>
<protein>
    <submittedName>
        <fullName evidence="3">Activator of Hsp90 ATPase</fullName>
    </submittedName>
</protein>
<name>A0A6I6MXM8_9CAUL</name>
<feature type="domain" description="Activator of Hsp90 ATPase homologue 1/2-like C-terminal" evidence="2">
    <location>
        <begin position="15"/>
        <end position="125"/>
    </location>
</feature>
<sequence length="155" mass="17261">MTAPIVKAEMLIRKPPAEVFNAFADPAVTTKFWFTKSSGKLEAGKRVRWEWEMYGVGDDADVKEIEPNKRIVFEWSFPKSNMVEMMFAPHAKGTLVTITNSGLRGADVIAEALDLTQGWNLVLAAAKAWLELRADLDIVADSGADHIVPSWEGRR</sequence>
<accession>A0A6I6MXM8</accession>
<dbReference type="InterPro" id="IPR013538">
    <property type="entry name" value="ASHA1/2-like_C"/>
</dbReference>
<evidence type="ECO:0000313" key="4">
    <source>
        <dbReference type="Proteomes" id="UP000431269"/>
    </source>
</evidence>
<dbReference type="Proteomes" id="UP000431269">
    <property type="component" value="Chromosome"/>
</dbReference>
<dbReference type="Gene3D" id="3.30.530.20">
    <property type="match status" value="1"/>
</dbReference>
<dbReference type="CDD" id="cd08901">
    <property type="entry name" value="SRPBCC_CalC_Aha1-like_8"/>
    <property type="match status" value="1"/>
</dbReference>
<dbReference type="InterPro" id="IPR023393">
    <property type="entry name" value="START-like_dom_sf"/>
</dbReference>